<keyword evidence="3" id="KW-1185">Reference proteome</keyword>
<feature type="region of interest" description="Disordered" evidence="1">
    <location>
        <begin position="101"/>
        <end position="136"/>
    </location>
</feature>
<reference evidence="2 3" key="1">
    <citation type="submission" date="2019-05" db="EMBL/GenBank/DDBJ databases">
        <title>Another draft genome of Portunus trituberculatus and its Hox gene families provides insights of decapod evolution.</title>
        <authorList>
            <person name="Jeong J.-H."/>
            <person name="Song I."/>
            <person name="Kim S."/>
            <person name="Choi T."/>
            <person name="Kim D."/>
            <person name="Ryu S."/>
            <person name="Kim W."/>
        </authorList>
    </citation>
    <scope>NUCLEOTIDE SEQUENCE [LARGE SCALE GENOMIC DNA]</scope>
    <source>
        <tissue evidence="2">Muscle</tissue>
    </source>
</reference>
<sequence length="136" mass="14968">MAAHASCHHCMSRPGVWDACQFPSMVTSLPSCSSSSKGHHSHPRARKGRAGAQDRCLCSTVGTVWCSSERVAGWWRDGAVQEHKGQCGKERRRIVMLARRLPDECLPHRSPQRPTGSATHRGEEQGEGRGGRKRGE</sequence>
<gene>
    <name evidence="2" type="ORF">E2C01_061760</name>
</gene>
<protein>
    <submittedName>
        <fullName evidence="2">Uncharacterized protein</fullName>
    </submittedName>
</protein>
<organism evidence="2 3">
    <name type="scientific">Portunus trituberculatus</name>
    <name type="common">Swimming crab</name>
    <name type="synonym">Neptunus trituberculatus</name>
    <dbReference type="NCBI Taxonomy" id="210409"/>
    <lineage>
        <taxon>Eukaryota</taxon>
        <taxon>Metazoa</taxon>
        <taxon>Ecdysozoa</taxon>
        <taxon>Arthropoda</taxon>
        <taxon>Crustacea</taxon>
        <taxon>Multicrustacea</taxon>
        <taxon>Malacostraca</taxon>
        <taxon>Eumalacostraca</taxon>
        <taxon>Eucarida</taxon>
        <taxon>Decapoda</taxon>
        <taxon>Pleocyemata</taxon>
        <taxon>Brachyura</taxon>
        <taxon>Eubrachyura</taxon>
        <taxon>Portunoidea</taxon>
        <taxon>Portunidae</taxon>
        <taxon>Portuninae</taxon>
        <taxon>Portunus</taxon>
    </lineage>
</organism>
<comment type="caution">
    <text evidence="2">The sequence shown here is derived from an EMBL/GenBank/DDBJ whole genome shotgun (WGS) entry which is preliminary data.</text>
</comment>
<evidence type="ECO:0000313" key="3">
    <source>
        <dbReference type="Proteomes" id="UP000324222"/>
    </source>
</evidence>
<evidence type="ECO:0000256" key="1">
    <source>
        <dbReference type="SAM" id="MobiDB-lite"/>
    </source>
</evidence>
<feature type="compositionally biased region" description="Basic residues" evidence="1">
    <location>
        <begin position="37"/>
        <end position="49"/>
    </location>
</feature>
<name>A0A5B7HG72_PORTR</name>
<dbReference type="Proteomes" id="UP000324222">
    <property type="component" value="Unassembled WGS sequence"/>
</dbReference>
<proteinExistence type="predicted"/>
<accession>A0A5B7HG72</accession>
<feature type="region of interest" description="Disordered" evidence="1">
    <location>
        <begin position="31"/>
        <end position="52"/>
    </location>
</feature>
<dbReference type="EMBL" id="VSRR010026447">
    <property type="protein sequence ID" value="MPC67584.1"/>
    <property type="molecule type" value="Genomic_DNA"/>
</dbReference>
<dbReference type="AlphaFoldDB" id="A0A5B7HG72"/>
<evidence type="ECO:0000313" key="2">
    <source>
        <dbReference type="EMBL" id="MPC67584.1"/>
    </source>
</evidence>
<feature type="compositionally biased region" description="Basic and acidic residues" evidence="1">
    <location>
        <begin position="120"/>
        <end position="136"/>
    </location>
</feature>